<evidence type="ECO:0000256" key="8">
    <source>
        <dbReference type="ARBA" id="ARBA00023295"/>
    </source>
</evidence>
<evidence type="ECO:0000256" key="2">
    <source>
        <dbReference type="ARBA" id="ARBA00004833"/>
    </source>
</evidence>
<evidence type="ECO:0000313" key="17">
    <source>
        <dbReference type="EMBL" id="KAI9275952.1"/>
    </source>
</evidence>
<evidence type="ECO:0000259" key="13">
    <source>
        <dbReference type="Pfam" id="PF01055"/>
    </source>
</evidence>
<dbReference type="SUPFAM" id="SSF74650">
    <property type="entry name" value="Galactose mutarotase-like"/>
    <property type="match status" value="1"/>
</dbReference>
<keyword evidence="18" id="KW-1185">Reference proteome</keyword>
<dbReference type="GO" id="GO:0090599">
    <property type="term" value="F:alpha-glucosidase activity"/>
    <property type="evidence" value="ECO:0007669"/>
    <property type="project" value="TreeGrafter"/>
</dbReference>
<evidence type="ECO:0000256" key="12">
    <source>
        <dbReference type="SAM" id="SignalP"/>
    </source>
</evidence>
<evidence type="ECO:0000313" key="18">
    <source>
        <dbReference type="Proteomes" id="UP001209540"/>
    </source>
</evidence>
<dbReference type="Pfam" id="PF21365">
    <property type="entry name" value="Glyco_hydro_31_3rd"/>
    <property type="match status" value="1"/>
</dbReference>
<dbReference type="FunFam" id="2.60.40.1180:FF:000023">
    <property type="entry name" value="neutral alpha-glucosidase AB isoform X2"/>
    <property type="match status" value="1"/>
</dbReference>
<proteinExistence type="inferred from homology"/>
<keyword evidence="4 12" id="KW-0732">Signal</keyword>
<keyword evidence="6" id="KW-0256">Endoplasmic reticulum</keyword>
<feature type="signal peptide" evidence="12">
    <location>
        <begin position="1"/>
        <end position="30"/>
    </location>
</feature>
<dbReference type="GO" id="GO:0017177">
    <property type="term" value="C:glucosidase II complex"/>
    <property type="evidence" value="ECO:0007669"/>
    <property type="project" value="TreeGrafter"/>
</dbReference>
<feature type="chain" id="PRO_5042172170" description="Glucosidase II subunit alpha" evidence="12">
    <location>
        <begin position="31"/>
        <end position="966"/>
    </location>
</feature>
<dbReference type="Pfam" id="PF01055">
    <property type="entry name" value="Glyco_hydro_31_2nd"/>
    <property type="match status" value="1"/>
</dbReference>
<dbReference type="InterPro" id="IPR025887">
    <property type="entry name" value="Glyco_hydro_31_N_dom"/>
</dbReference>
<keyword evidence="7" id="KW-0325">Glycoprotein</keyword>
<keyword evidence="5 10" id="KW-0378">Hydrolase</keyword>
<dbReference type="Gene3D" id="3.20.20.80">
    <property type="entry name" value="Glycosidases"/>
    <property type="match status" value="2"/>
</dbReference>
<dbReference type="InterPro" id="IPR017853">
    <property type="entry name" value="GH"/>
</dbReference>
<accession>A0AAD5KAB6</accession>
<dbReference type="EMBL" id="JAIXMP010000003">
    <property type="protein sequence ID" value="KAI9275952.1"/>
    <property type="molecule type" value="Genomic_DNA"/>
</dbReference>
<dbReference type="InterPro" id="IPR048395">
    <property type="entry name" value="Glyco_hydro_31_C"/>
</dbReference>
<dbReference type="InterPro" id="IPR033403">
    <property type="entry name" value="DUF5110"/>
</dbReference>
<comment type="caution">
    <text evidence="17">The sequence shown here is derived from an EMBL/GenBank/DDBJ whole genome shotgun (WGS) entry which is preliminary data.</text>
</comment>
<dbReference type="Proteomes" id="UP001209540">
    <property type="component" value="Unassembled WGS sequence"/>
</dbReference>
<dbReference type="Pfam" id="PF17137">
    <property type="entry name" value="DUF5110"/>
    <property type="match status" value="1"/>
</dbReference>
<feature type="domain" description="Glycoside hydrolase family 31 N-terminal" evidence="14">
    <location>
        <begin position="96"/>
        <end position="336"/>
    </location>
</feature>
<feature type="domain" description="Glycosyl hydrolase family 31 C-terminal" evidence="16">
    <location>
        <begin position="735"/>
        <end position="822"/>
    </location>
</feature>
<evidence type="ECO:0000256" key="3">
    <source>
        <dbReference type="ARBA" id="ARBA00007806"/>
    </source>
</evidence>
<dbReference type="SUPFAM" id="SSF51445">
    <property type="entry name" value="(Trans)glycosidases"/>
    <property type="match status" value="1"/>
</dbReference>
<dbReference type="Gene3D" id="2.60.40.1760">
    <property type="entry name" value="glycosyl hydrolase (family 31)"/>
    <property type="match status" value="1"/>
</dbReference>
<dbReference type="InterPro" id="IPR000322">
    <property type="entry name" value="Glyco_hydro_31_TIM"/>
</dbReference>
<name>A0AAD5KAB6_9FUNG</name>
<dbReference type="CDD" id="cd06603">
    <property type="entry name" value="GH31_GANC_GANAB_alpha"/>
    <property type="match status" value="1"/>
</dbReference>
<dbReference type="PANTHER" id="PTHR22762:SF54">
    <property type="entry name" value="BCDNA.GH04962"/>
    <property type="match status" value="1"/>
</dbReference>
<dbReference type="GO" id="GO:0005975">
    <property type="term" value="P:carbohydrate metabolic process"/>
    <property type="evidence" value="ECO:0007669"/>
    <property type="project" value="InterPro"/>
</dbReference>
<evidence type="ECO:0000256" key="9">
    <source>
        <dbReference type="ARBA" id="ARBA00042895"/>
    </source>
</evidence>
<feature type="domain" description="DUF5110" evidence="15">
    <location>
        <begin position="841"/>
        <end position="884"/>
    </location>
</feature>
<reference evidence="17" key="2">
    <citation type="submission" date="2023-02" db="EMBL/GenBank/DDBJ databases">
        <authorList>
            <consortium name="DOE Joint Genome Institute"/>
            <person name="Mondo S.J."/>
            <person name="Chang Y."/>
            <person name="Wang Y."/>
            <person name="Ahrendt S."/>
            <person name="Andreopoulos W."/>
            <person name="Barry K."/>
            <person name="Beard J."/>
            <person name="Benny G.L."/>
            <person name="Blankenship S."/>
            <person name="Bonito G."/>
            <person name="Cuomo C."/>
            <person name="Desiro A."/>
            <person name="Gervers K.A."/>
            <person name="Hundley H."/>
            <person name="Kuo A."/>
            <person name="LaButti K."/>
            <person name="Lang B.F."/>
            <person name="Lipzen A."/>
            <person name="O'Donnell K."/>
            <person name="Pangilinan J."/>
            <person name="Reynolds N."/>
            <person name="Sandor L."/>
            <person name="Smith M.W."/>
            <person name="Tsang A."/>
            <person name="Grigoriev I.V."/>
            <person name="Stajich J.E."/>
            <person name="Spatafora J.W."/>
        </authorList>
    </citation>
    <scope>NUCLEOTIDE SEQUENCE</scope>
    <source>
        <strain evidence="17">RSA 2281</strain>
    </source>
</reference>
<evidence type="ECO:0000256" key="10">
    <source>
        <dbReference type="RuleBase" id="RU361185"/>
    </source>
</evidence>
<comment type="similarity">
    <text evidence="3 10">Belongs to the glycosyl hydrolase 31 family.</text>
</comment>
<sequence length="966" mass="110624">MKWGQRCLSRLHVLITIGLVFALMTATTLAMKKDDFKTCSQSGFCRRNRAYADMVSEKGSSFQSPYTLVADSVRTEAPSHITADIKNIDTNIFLTLDVYLLQDNTARVRVNEKQPIKPRYDDHSQYTLQGEPVLRQTSDDLTQVETSPEGVVTIVMKDDNTSRKIVMHPHPFRVEFLVNDTPLISLNDRGLFNFEHLRTKESHKPTMIRQDQEGDEESSSVEEKEAPWESGSWEESFKTWTDPKPNGPESIAMDITFHDFGHVYGIPEHASSLSLKETRGGDNAYTDPYRLYNTDVFEYALDSPTSLYGAVPLMVAHRVGQSAGVFWMNPSETWIDIVKSKSEQQSSVQKVLSFGKKSQGKISTQTHWISEAGVIDLFVFFGPSTKDVLRQYTKLTGTPMLPQQFSLGYHQCRWNYINQKDVLEVDSQFDEHDMPYDVIWLDIEYTDDRKYFTWENSKFPEPIKMEQVLDSKGRKLVVIIDPHIKRADKYRICEEAKKDGLFVKKPDGDDYEAWCWPGQSSWVDFNSPEARTWWKEQFKFNKFIGTQENVHIWNDMNEPSIFNGPEITMQKEMIHYGNWEHRVLHNLYSLLSFASTADGVRERTSVEQRPFVLSRGFYAGAQRYGAIWTGDNMANWEALYYSNPMSLTNGMGGIVFTGADVPGFFNNPTSELLVRWYQAAVYQPFFRGHAHIDTKRREPYLVPEPYRSMTLAALRERYALLPYWYTLFYDASREGTPMMRPMFMEFPEDESLFATEDQFMVGSGIMVKPVTVEGATETDVYFTGDQPWYDALTHAPVKLTGRHTVSAPLGKIPAYYRGGHIVPRRERIRRSSHSMKLDPFTLVIALDQQGHSKGTLYVDDGETFDYGTGAYIHTQFSYSNGALTCESIHTDAESKAAKQYAKEMEVLRIERVHILGVSKKPSAIHVEIDGTKKESLAFEYDSTHAKISIKDPKTSIAKCGWKISVE</sequence>
<keyword evidence="8 10" id="KW-0326">Glycosidase</keyword>
<feature type="domain" description="Glycoside hydrolase family 31 TIM barrel" evidence="13">
    <location>
        <begin position="399"/>
        <end position="727"/>
    </location>
</feature>
<evidence type="ECO:0000259" key="15">
    <source>
        <dbReference type="Pfam" id="PF17137"/>
    </source>
</evidence>
<evidence type="ECO:0000256" key="11">
    <source>
        <dbReference type="SAM" id="MobiDB-lite"/>
    </source>
</evidence>
<dbReference type="FunFam" id="3.20.20.80:FF:000039">
    <property type="entry name" value="Glucosidase, alpha neutral C"/>
    <property type="match status" value="1"/>
</dbReference>
<evidence type="ECO:0000259" key="16">
    <source>
        <dbReference type="Pfam" id="PF21365"/>
    </source>
</evidence>
<dbReference type="InterPro" id="IPR011013">
    <property type="entry name" value="Gal_mutarotase_sf_dom"/>
</dbReference>
<protein>
    <recommendedName>
        <fullName evidence="9">Glucosidase II subunit alpha</fullName>
    </recommendedName>
</protein>
<dbReference type="GO" id="GO:0030246">
    <property type="term" value="F:carbohydrate binding"/>
    <property type="evidence" value="ECO:0007669"/>
    <property type="project" value="InterPro"/>
</dbReference>
<evidence type="ECO:0000259" key="14">
    <source>
        <dbReference type="Pfam" id="PF13802"/>
    </source>
</evidence>
<evidence type="ECO:0000256" key="6">
    <source>
        <dbReference type="ARBA" id="ARBA00022824"/>
    </source>
</evidence>
<reference evidence="17" key="1">
    <citation type="journal article" date="2022" name="IScience">
        <title>Evolution of zygomycete secretomes and the origins of terrestrial fungal ecologies.</title>
        <authorList>
            <person name="Chang Y."/>
            <person name="Wang Y."/>
            <person name="Mondo S."/>
            <person name="Ahrendt S."/>
            <person name="Andreopoulos W."/>
            <person name="Barry K."/>
            <person name="Beard J."/>
            <person name="Benny G.L."/>
            <person name="Blankenship S."/>
            <person name="Bonito G."/>
            <person name="Cuomo C."/>
            <person name="Desiro A."/>
            <person name="Gervers K.A."/>
            <person name="Hundley H."/>
            <person name="Kuo A."/>
            <person name="LaButti K."/>
            <person name="Lang B.F."/>
            <person name="Lipzen A."/>
            <person name="O'Donnell K."/>
            <person name="Pangilinan J."/>
            <person name="Reynolds N."/>
            <person name="Sandor L."/>
            <person name="Smith M.E."/>
            <person name="Tsang A."/>
            <person name="Grigoriev I.V."/>
            <person name="Stajich J.E."/>
            <person name="Spatafora J.W."/>
        </authorList>
    </citation>
    <scope>NUCLEOTIDE SEQUENCE</scope>
    <source>
        <strain evidence="17">RSA 2281</strain>
    </source>
</reference>
<dbReference type="AlphaFoldDB" id="A0AAD5KAB6"/>
<evidence type="ECO:0000256" key="5">
    <source>
        <dbReference type="ARBA" id="ARBA00022801"/>
    </source>
</evidence>
<comment type="pathway">
    <text evidence="2">Glycan metabolism; N-glycan metabolism.</text>
</comment>
<dbReference type="Gene3D" id="2.60.40.1180">
    <property type="entry name" value="Golgi alpha-mannosidase II"/>
    <property type="match status" value="2"/>
</dbReference>
<organism evidence="17 18">
    <name type="scientific">Phascolomyces articulosus</name>
    <dbReference type="NCBI Taxonomy" id="60185"/>
    <lineage>
        <taxon>Eukaryota</taxon>
        <taxon>Fungi</taxon>
        <taxon>Fungi incertae sedis</taxon>
        <taxon>Mucoromycota</taxon>
        <taxon>Mucoromycotina</taxon>
        <taxon>Mucoromycetes</taxon>
        <taxon>Mucorales</taxon>
        <taxon>Lichtheimiaceae</taxon>
        <taxon>Phascolomyces</taxon>
    </lineage>
</organism>
<dbReference type="SUPFAM" id="SSF51011">
    <property type="entry name" value="Glycosyl hydrolase domain"/>
    <property type="match status" value="1"/>
</dbReference>
<dbReference type="InterPro" id="IPR013780">
    <property type="entry name" value="Glyco_hydro_b"/>
</dbReference>
<comment type="subcellular location">
    <subcellularLocation>
        <location evidence="1">Endoplasmic reticulum</location>
    </subcellularLocation>
</comment>
<dbReference type="Pfam" id="PF13802">
    <property type="entry name" value="Gal_mutarotas_2"/>
    <property type="match status" value="1"/>
</dbReference>
<evidence type="ECO:0000256" key="4">
    <source>
        <dbReference type="ARBA" id="ARBA00022729"/>
    </source>
</evidence>
<dbReference type="GO" id="GO:0006491">
    <property type="term" value="P:N-glycan processing"/>
    <property type="evidence" value="ECO:0007669"/>
    <property type="project" value="TreeGrafter"/>
</dbReference>
<evidence type="ECO:0000256" key="7">
    <source>
        <dbReference type="ARBA" id="ARBA00023180"/>
    </source>
</evidence>
<dbReference type="PANTHER" id="PTHR22762">
    <property type="entry name" value="ALPHA-GLUCOSIDASE"/>
    <property type="match status" value="1"/>
</dbReference>
<feature type="region of interest" description="Disordered" evidence="11">
    <location>
        <begin position="203"/>
        <end position="245"/>
    </location>
</feature>
<dbReference type="CDD" id="cd14752">
    <property type="entry name" value="GH31_N"/>
    <property type="match status" value="1"/>
</dbReference>
<gene>
    <name evidence="17" type="ORF">BDA99DRAFT_496959</name>
</gene>
<evidence type="ECO:0000256" key="1">
    <source>
        <dbReference type="ARBA" id="ARBA00004240"/>
    </source>
</evidence>